<dbReference type="InterPro" id="IPR027417">
    <property type="entry name" value="P-loop_NTPase"/>
</dbReference>
<feature type="non-terminal residue" evidence="3">
    <location>
        <position position="558"/>
    </location>
</feature>
<organism evidence="3 4">
    <name type="scientific">Lasiosphaeria miniovina</name>
    <dbReference type="NCBI Taxonomy" id="1954250"/>
    <lineage>
        <taxon>Eukaryota</taxon>
        <taxon>Fungi</taxon>
        <taxon>Dikarya</taxon>
        <taxon>Ascomycota</taxon>
        <taxon>Pezizomycotina</taxon>
        <taxon>Sordariomycetes</taxon>
        <taxon>Sordariomycetidae</taxon>
        <taxon>Sordariales</taxon>
        <taxon>Lasiosphaeriaceae</taxon>
        <taxon>Lasiosphaeria</taxon>
    </lineage>
</organism>
<keyword evidence="4" id="KW-1185">Reference proteome</keyword>
<dbReference type="Gene3D" id="3.40.50.300">
    <property type="entry name" value="P-loop containing nucleotide triphosphate hydrolases"/>
    <property type="match status" value="1"/>
</dbReference>
<reference evidence="3" key="1">
    <citation type="submission" date="2023-06" db="EMBL/GenBank/DDBJ databases">
        <title>Genome-scale phylogeny and comparative genomics of the fungal order Sordariales.</title>
        <authorList>
            <consortium name="Lawrence Berkeley National Laboratory"/>
            <person name="Hensen N."/>
            <person name="Bonometti L."/>
            <person name="Westerberg I."/>
            <person name="Brannstrom I.O."/>
            <person name="Guillou S."/>
            <person name="Cros-Aarteil S."/>
            <person name="Calhoun S."/>
            <person name="Haridas S."/>
            <person name="Kuo A."/>
            <person name="Mondo S."/>
            <person name="Pangilinan J."/>
            <person name="Riley R."/>
            <person name="LaButti K."/>
            <person name="Andreopoulos B."/>
            <person name="Lipzen A."/>
            <person name="Chen C."/>
            <person name="Yanf M."/>
            <person name="Daum C."/>
            <person name="Ng V."/>
            <person name="Clum A."/>
            <person name="Steindorff A."/>
            <person name="Ohm R."/>
            <person name="Martin F."/>
            <person name="Silar P."/>
            <person name="Natvig D."/>
            <person name="Lalanne C."/>
            <person name="Gautier V."/>
            <person name="Ament-velasquez S.L."/>
            <person name="Kruys A."/>
            <person name="Hutchinson M.I."/>
            <person name="Powell A.J."/>
            <person name="Barry K."/>
            <person name="Miller A.N."/>
            <person name="Grigoriev I.V."/>
            <person name="Debuchy R."/>
            <person name="Gladieux P."/>
            <person name="Thoren M.H."/>
            <person name="Johannesson H."/>
        </authorList>
    </citation>
    <scope>NUCLEOTIDE SEQUENCE</scope>
    <source>
        <strain evidence="3">SMH2392-1A</strain>
    </source>
</reference>
<dbReference type="InterPro" id="IPR056884">
    <property type="entry name" value="NPHP3-like_N"/>
</dbReference>
<evidence type="ECO:0000256" key="1">
    <source>
        <dbReference type="ARBA" id="ARBA00022737"/>
    </source>
</evidence>
<dbReference type="RefSeq" id="XP_060299177.1">
    <property type="nucleotide sequence ID" value="XM_060435992.1"/>
</dbReference>
<dbReference type="EMBL" id="JAUIRO010000003">
    <property type="protein sequence ID" value="KAK0723253.1"/>
    <property type="molecule type" value="Genomic_DNA"/>
</dbReference>
<comment type="caution">
    <text evidence="3">The sequence shown here is derived from an EMBL/GenBank/DDBJ whole genome shotgun (WGS) entry which is preliminary data.</text>
</comment>
<protein>
    <recommendedName>
        <fullName evidence="2">Nephrocystin 3-like N-terminal domain-containing protein</fullName>
    </recommendedName>
</protein>
<name>A0AA40AWF4_9PEZI</name>
<dbReference type="Pfam" id="PF24883">
    <property type="entry name" value="NPHP3_N"/>
    <property type="match status" value="1"/>
</dbReference>
<proteinExistence type="predicted"/>
<dbReference type="PANTHER" id="PTHR10039">
    <property type="entry name" value="AMELOGENIN"/>
    <property type="match status" value="1"/>
</dbReference>
<sequence length="558" mass="63958">MEPLSLTASIIAIIQTAEQIASVCKAYIDGVADCPKELRLIRIETKSLSVVLEDIVCLREQDNDAARILSSISGPDGSLEACKRAVTDLHALLPDPQLVVRSRSHSKWRRVELTLTALAWPLKRERARTLLGEIMSHKSTITMAMGGSVLRGIRSIKLALDQSQRKEVCEWFEYTDPSPNHNMAKPLYEKGTGNWVTRSCEWTDWVEGRLRCLWLHGIPGAGKTVLAAHLVEQIREICKAETAKRFVSVYYYCYHGHNQDETSPFLRWLIAQLCREADSIPGEAYRLFKRGHHPDVDELLSSLYHCLQGFDTVFVTIDALDESQPRDTLLKTLYTLIDDPRFRNLQLLATSREYFDIEQAMLSIPCSVFVPMSHPLVQADIKIYVSARIKDTTAFKEWPSSLKSEVEDSLSEGAQGMFRWAVCQLDILRRLKTTARIRNSIKSLPKTLDETYERILSLIHEEDRELVRFALHWLCFNDFLSRSRLDKVFTSCLIMTRFYSCSKRLEIRGDEEDIVFCDFDRLRDSCGCLVSFYSNEKQATLAHYTVREFLESNRIVPA</sequence>
<dbReference type="AlphaFoldDB" id="A0AA40AWF4"/>
<dbReference type="PANTHER" id="PTHR10039:SF16">
    <property type="entry name" value="GPI INOSITOL-DEACYLASE"/>
    <property type="match status" value="1"/>
</dbReference>
<feature type="domain" description="Nephrocystin 3-like N-terminal" evidence="2">
    <location>
        <begin position="191"/>
        <end position="352"/>
    </location>
</feature>
<dbReference type="Proteomes" id="UP001172101">
    <property type="component" value="Unassembled WGS sequence"/>
</dbReference>
<evidence type="ECO:0000313" key="4">
    <source>
        <dbReference type="Proteomes" id="UP001172101"/>
    </source>
</evidence>
<accession>A0AA40AWF4</accession>
<dbReference type="SUPFAM" id="SSF52540">
    <property type="entry name" value="P-loop containing nucleoside triphosphate hydrolases"/>
    <property type="match status" value="1"/>
</dbReference>
<gene>
    <name evidence="3" type="ORF">B0T26DRAFT_616440</name>
</gene>
<evidence type="ECO:0000313" key="3">
    <source>
        <dbReference type="EMBL" id="KAK0723253.1"/>
    </source>
</evidence>
<dbReference type="GeneID" id="85319262"/>
<evidence type="ECO:0000259" key="2">
    <source>
        <dbReference type="Pfam" id="PF24883"/>
    </source>
</evidence>
<keyword evidence="1" id="KW-0677">Repeat</keyword>